<protein>
    <recommendedName>
        <fullName evidence="4">Transmembrane protein</fullName>
    </recommendedName>
</protein>
<keyword evidence="3" id="KW-1185">Reference proteome</keyword>
<keyword evidence="1" id="KW-1133">Transmembrane helix</keyword>
<dbReference type="EMBL" id="SJPN01000003">
    <property type="protein sequence ID" value="TWU04939.1"/>
    <property type="molecule type" value="Genomic_DNA"/>
</dbReference>
<organism evidence="2 3">
    <name type="scientific">Stieleria varia</name>
    <dbReference type="NCBI Taxonomy" id="2528005"/>
    <lineage>
        <taxon>Bacteria</taxon>
        <taxon>Pseudomonadati</taxon>
        <taxon>Planctomycetota</taxon>
        <taxon>Planctomycetia</taxon>
        <taxon>Pirellulales</taxon>
        <taxon>Pirellulaceae</taxon>
        <taxon>Stieleria</taxon>
    </lineage>
</organism>
<feature type="transmembrane region" description="Helical" evidence="1">
    <location>
        <begin position="23"/>
        <end position="48"/>
    </location>
</feature>
<gene>
    <name evidence="2" type="ORF">Pla52n_29840</name>
</gene>
<accession>A0A5C6B0F2</accession>
<comment type="caution">
    <text evidence="2">The sequence shown here is derived from an EMBL/GenBank/DDBJ whole genome shotgun (WGS) entry which is preliminary data.</text>
</comment>
<dbReference type="Proteomes" id="UP000320176">
    <property type="component" value="Unassembled WGS sequence"/>
</dbReference>
<dbReference type="AlphaFoldDB" id="A0A5C6B0F2"/>
<feature type="transmembrane region" description="Helical" evidence="1">
    <location>
        <begin position="60"/>
        <end position="86"/>
    </location>
</feature>
<proteinExistence type="predicted"/>
<evidence type="ECO:0008006" key="4">
    <source>
        <dbReference type="Google" id="ProtNLM"/>
    </source>
</evidence>
<sequence>MMPGVESPTKHAESKPKTIRDHLWWIVISPCTWAIHFLACYITVAIWYEKLAETHDLKTLWTLISLYSVPAILVIVLVAGMSYQNFRRGDPPIPYDFDDPDERTHFLGFTAFLLSLLSLIATLYTVLVFVMVGGH</sequence>
<keyword evidence="1" id="KW-0812">Transmembrane</keyword>
<evidence type="ECO:0000256" key="1">
    <source>
        <dbReference type="SAM" id="Phobius"/>
    </source>
</evidence>
<feature type="transmembrane region" description="Helical" evidence="1">
    <location>
        <begin position="106"/>
        <end position="132"/>
    </location>
</feature>
<keyword evidence="1" id="KW-0472">Membrane</keyword>
<reference evidence="2 3" key="1">
    <citation type="submission" date="2019-02" db="EMBL/GenBank/DDBJ databases">
        <title>Deep-cultivation of Planctomycetes and their phenomic and genomic characterization uncovers novel biology.</title>
        <authorList>
            <person name="Wiegand S."/>
            <person name="Jogler M."/>
            <person name="Boedeker C."/>
            <person name="Pinto D."/>
            <person name="Vollmers J."/>
            <person name="Rivas-Marin E."/>
            <person name="Kohn T."/>
            <person name="Peeters S.H."/>
            <person name="Heuer A."/>
            <person name="Rast P."/>
            <person name="Oberbeckmann S."/>
            <person name="Bunk B."/>
            <person name="Jeske O."/>
            <person name="Meyerdierks A."/>
            <person name="Storesund J.E."/>
            <person name="Kallscheuer N."/>
            <person name="Luecker S."/>
            <person name="Lage O.M."/>
            <person name="Pohl T."/>
            <person name="Merkel B.J."/>
            <person name="Hornburger P."/>
            <person name="Mueller R.-W."/>
            <person name="Bruemmer F."/>
            <person name="Labrenz M."/>
            <person name="Spormann A.M."/>
            <person name="Op Den Camp H."/>
            <person name="Overmann J."/>
            <person name="Amann R."/>
            <person name="Jetten M.S.M."/>
            <person name="Mascher T."/>
            <person name="Medema M.H."/>
            <person name="Devos D.P."/>
            <person name="Kaster A.-K."/>
            <person name="Ovreas L."/>
            <person name="Rohde M."/>
            <person name="Galperin M.Y."/>
            <person name="Jogler C."/>
        </authorList>
    </citation>
    <scope>NUCLEOTIDE SEQUENCE [LARGE SCALE GENOMIC DNA]</scope>
    <source>
        <strain evidence="2 3">Pla52n</strain>
    </source>
</reference>
<evidence type="ECO:0000313" key="2">
    <source>
        <dbReference type="EMBL" id="TWU04939.1"/>
    </source>
</evidence>
<evidence type="ECO:0000313" key="3">
    <source>
        <dbReference type="Proteomes" id="UP000320176"/>
    </source>
</evidence>
<name>A0A5C6B0F2_9BACT</name>